<sequence>MPRWRFTRWLTDAGPDVSEDIRRALVASLFGTLPIFAGGVLNSLLVSGLLALRLQSAPFIIWFLSELLICGARLVVLLSAFRLSKEGRDTPTDLYLCLGILWAASVGYGAFMSLLSGDWVAATIACMSAGAMIGGIAFRNFGAPRLAALMIALSLGPTVLAAPLSGEPIMLLTVIQIPFYLVSMRLAAYRLNALMVATMQAERENDRLARHDPLTGLSNRAGLLREMEKRGERRAALLYLDLDGFKSVNDGHGHAAGDELLKAAADRLRGLLRAGDVAARIGGDEFVIIALGVDRRQAPAFGERLIRELGAPYEIQSGLLVSVGVSVGVALAPDHGEDVSELLDTADEALYRAKTAGKSQCIVATAAVRWGAGRRPAPSAGRANGIVS</sequence>
<dbReference type="RefSeq" id="WP_246398409.1">
    <property type="nucleotide sequence ID" value="NZ_JACIDR010000004.1"/>
</dbReference>
<dbReference type="CDD" id="cd01949">
    <property type="entry name" value="GGDEF"/>
    <property type="match status" value="1"/>
</dbReference>
<dbReference type="Gene3D" id="3.30.70.270">
    <property type="match status" value="1"/>
</dbReference>
<reference evidence="3 4" key="1">
    <citation type="submission" date="2020-08" db="EMBL/GenBank/DDBJ databases">
        <title>Genomic Encyclopedia of Type Strains, Phase IV (KMG-IV): sequencing the most valuable type-strain genomes for metagenomic binning, comparative biology and taxonomic classification.</title>
        <authorList>
            <person name="Goeker M."/>
        </authorList>
    </citation>
    <scope>NUCLEOTIDE SEQUENCE [LARGE SCALE GENOMIC DNA]</scope>
    <source>
        <strain evidence="3 4">DSM 25481</strain>
    </source>
</reference>
<keyword evidence="4" id="KW-1185">Reference proteome</keyword>
<keyword evidence="1" id="KW-0812">Transmembrane</keyword>
<dbReference type="NCBIfam" id="TIGR00254">
    <property type="entry name" value="GGDEF"/>
    <property type="match status" value="1"/>
</dbReference>
<name>A0A7W6CZD4_9HYPH</name>
<proteinExistence type="predicted"/>
<dbReference type="AlphaFoldDB" id="A0A7W6CZD4"/>
<keyword evidence="1" id="KW-0472">Membrane</keyword>
<feature type="domain" description="GGDEF" evidence="2">
    <location>
        <begin position="233"/>
        <end position="366"/>
    </location>
</feature>
<gene>
    <name evidence="3" type="ORF">GGR24_002560</name>
</gene>
<protein>
    <submittedName>
        <fullName evidence="3">Diguanylate cyclase (GGDEF)-like protein</fullName>
    </submittedName>
</protein>
<evidence type="ECO:0000313" key="3">
    <source>
        <dbReference type="EMBL" id="MBB3973883.1"/>
    </source>
</evidence>
<feature type="transmembrane region" description="Helical" evidence="1">
    <location>
        <begin position="93"/>
        <end position="113"/>
    </location>
</feature>
<organism evidence="3 4">
    <name type="scientific">Hansschlegelia beijingensis</name>
    <dbReference type="NCBI Taxonomy" id="1133344"/>
    <lineage>
        <taxon>Bacteria</taxon>
        <taxon>Pseudomonadati</taxon>
        <taxon>Pseudomonadota</taxon>
        <taxon>Alphaproteobacteria</taxon>
        <taxon>Hyphomicrobiales</taxon>
        <taxon>Methylopilaceae</taxon>
        <taxon>Hansschlegelia</taxon>
    </lineage>
</organism>
<dbReference type="InterPro" id="IPR043128">
    <property type="entry name" value="Rev_trsase/Diguanyl_cyclase"/>
</dbReference>
<dbReference type="InterPro" id="IPR029787">
    <property type="entry name" value="Nucleotide_cyclase"/>
</dbReference>
<dbReference type="PANTHER" id="PTHR46663">
    <property type="entry name" value="DIGUANYLATE CYCLASE DGCT-RELATED"/>
    <property type="match status" value="1"/>
</dbReference>
<feature type="transmembrane region" description="Helical" evidence="1">
    <location>
        <begin position="145"/>
        <end position="163"/>
    </location>
</feature>
<evidence type="ECO:0000259" key="2">
    <source>
        <dbReference type="PROSITE" id="PS50887"/>
    </source>
</evidence>
<accession>A0A7W6CZD4</accession>
<feature type="transmembrane region" description="Helical" evidence="1">
    <location>
        <begin position="119"/>
        <end position="138"/>
    </location>
</feature>
<evidence type="ECO:0000313" key="4">
    <source>
        <dbReference type="Proteomes" id="UP000528964"/>
    </source>
</evidence>
<dbReference type="PANTHER" id="PTHR46663:SF4">
    <property type="entry name" value="DIGUANYLATE CYCLASE DGCT-RELATED"/>
    <property type="match status" value="1"/>
</dbReference>
<dbReference type="SMART" id="SM00267">
    <property type="entry name" value="GGDEF"/>
    <property type="match status" value="1"/>
</dbReference>
<dbReference type="Proteomes" id="UP000528964">
    <property type="component" value="Unassembled WGS sequence"/>
</dbReference>
<feature type="transmembrane region" description="Helical" evidence="1">
    <location>
        <begin position="24"/>
        <end position="47"/>
    </location>
</feature>
<feature type="transmembrane region" description="Helical" evidence="1">
    <location>
        <begin position="59"/>
        <end position="81"/>
    </location>
</feature>
<dbReference type="InterPro" id="IPR000160">
    <property type="entry name" value="GGDEF_dom"/>
</dbReference>
<dbReference type="PROSITE" id="PS50887">
    <property type="entry name" value="GGDEF"/>
    <property type="match status" value="1"/>
</dbReference>
<dbReference type="Pfam" id="PF00990">
    <property type="entry name" value="GGDEF"/>
    <property type="match status" value="1"/>
</dbReference>
<evidence type="ECO:0000256" key="1">
    <source>
        <dbReference type="SAM" id="Phobius"/>
    </source>
</evidence>
<dbReference type="EMBL" id="JACIDR010000004">
    <property type="protein sequence ID" value="MBB3973883.1"/>
    <property type="molecule type" value="Genomic_DNA"/>
</dbReference>
<dbReference type="InterPro" id="IPR052163">
    <property type="entry name" value="DGC-Regulatory_Protein"/>
</dbReference>
<comment type="caution">
    <text evidence="3">The sequence shown here is derived from an EMBL/GenBank/DDBJ whole genome shotgun (WGS) entry which is preliminary data.</text>
</comment>
<dbReference type="SUPFAM" id="SSF55073">
    <property type="entry name" value="Nucleotide cyclase"/>
    <property type="match status" value="1"/>
</dbReference>
<keyword evidence="1" id="KW-1133">Transmembrane helix</keyword>